<keyword evidence="2" id="KW-1133">Transmembrane helix</keyword>
<dbReference type="EMBL" id="LR743588">
    <property type="protein sequence ID" value="CAA2614506.1"/>
    <property type="molecule type" value="Genomic_DNA"/>
</dbReference>
<feature type="region of interest" description="Disordered" evidence="1">
    <location>
        <begin position="80"/>
        <end position="122"/>
    </location>
</feature>
<accession>A0A7I8I9C5</accession>
<name>A0A7I8I9C5_SPIIN</name>
<dbReference type="Proteomes" id="UP001189122">
    <property type="component" value="Unassembled WGS sequence"/>
</dbReference>
<dbReference type="AlphaFoldDB" id="A0A7I8I9C5"/>
<proteinExistence type="predicted"/>
<evidence type="ECO:0000256" key="1">
    <source>
        <dbReference type="SAM" id="MobiDB-lite"/>
    </source>
</evidence>
<feature type="compositionally biased region" description="Low complexity" evidence="1">
    <location>
        <begin position="80"/>
        <end position="113"/>
    </location>
</feature>
<evidence type="ECO:0000313" key="4">
    <source>
        <dbReference type="Proteomes" id="UP001189122"/>
    </source>
</evidence>
<gene>
    <name evidence="3" type="ORF">SI7747_01000886</name>
</gene>
<keyword evidence="2" id="KW-0472">Membrane</keyword>
<sequence length="164" mass="17105">MEEDDPERNSGRGLLRESHALLVAPLLVLGAAIPLIFPAFAAAAADSIADSIADLAAMAARKATEEILLGWSSSLSYLPTTTTSGSSTPIASATPSTTSPSPATPDSSTASPSHFQSSVVPRSPPTLVFPRIKSVTFTPPSKRTKTLFFFQGPARGLPWVLSAR</sequence>
<reference evidence="3 4" key="1">
    <citation type="submission" date="2019-12" db="EMBL/GenBank/DDBJ databases">
        <authorList>
            <person name="Scholz U."/>
            <person name="Mascher M."/>
            <person name="Fiebig A."/>
        </authorList>
    </citation>
    <scope>NUCLEOTIDE SEQUENCE</scope>
</reference>
<keyword evidence="4" id="KW-1185">Reference proteome</keyword>
<evidence type="ECO:0000256" key="2">
    <source>
        <dbReference type="SAM" id="Phobius"/>
    </source>
</evidence>
<feature type="transmembrane region" description="Helical" evidence="2">
    <location>
        <begin position="20"/>
        <end position="41"/>
    </location>
</feature>
<organism evidence="3">
    <name type="scientific">Spirodela intermedia</name>
    <name type="common">Intermediate duckweed</name>
    <dbReference type="NCBI Taxonomy" id="51605"/>
    <lineage>
        <taxon>Eukaryota</taxon>
        <taxon>Viridiplantae</taxon>
        <taxon>Streptophyta</taxon>
        <taxon>Embryophyta</taxon>
        <taxon>Tracheophyta</taxon>
        <taxon>Spermatophyta</taxon>
        <taxon>Magnoliopsida</taxon>
        <taxon>Liliopsida</taxon>
        <taxon>Araceae</taxon>
        <taxon>Lemnoideae</taxon>
        <taxon>Spirodela</taxon>
    </lineage>
</organism>
<keyword evidence="2" id="KW-0812">Transmembrane</keyword>
<dbReference type="EMBL" id="CACRZD030000001">
    <property type="protein sequence ID" value="CAA6654296.1"/>
    <property type="molecule type" value="Genomic_DNA"/>
</dbReference>
<evidence type="ECO:0000313" key="3">
    <source>
        <dbReference type="EMBL" id="CAA2614506.1"/>
    </source>
</evidence>
<protein>
    <submittedName>
        <fullName evidence="3">Uncharacterized protein</fullName>
    </submittedName>
</protein>